<sequence>MTLQMCAIGPYQQPNDKCAIPMVHNTTVPFGFAEYLSWSQGDYYLDFEGAEANQGGWGRK</sequence>
<proteinExistence type="predicted"/>
<gene>
    <name evidence="1" type="ORF">ANCDUO_22327</name>
</gene>
<keyword evidence="2" id="KW-1185">Reference proteome</keyword>
<dbReference type="OrthoDB" id="550577at2759"/>
<dbReference type="EMBL" id="KN767483">
    <property type="protein sequence ID" value="KIH47611.1"/>
    <property type="molecule type" value="Genomic_DNA"/>
</dbReference>
<dbReference type="Proteomes" id="UP000054047">
    <property type="component" value="Unassembled WGS sequence"/>
</dbReference>
<evidence type="ECO:0000313" key="1">
    <source>
        <dbReference type="EMBL" id="KIH47611.1"/>
    </source>
</evidence>
<organism evidence="1 2">
    <name type="scientific">Ancylostoma duodenale</name>
    <dbReference type="NCBI Taxonomy" id="51022"/>
    <lineage>
        <taxon>Eukaryota</taxon>
        <taxon>Metazoa</taxon>
        <taxon>Ecdysozoa</taxon>
        <taxon>Nematoda</taxon>
        <taxon>Chromadorea</taxon>
        <taxon>Rhabditida</taxon>
        <taxon>Rhabditina</taxon>
        <taxon>Rhabditomorpha</taxon>
        <taxon>Strongyloidea</taxon>
        <taxon>Ancylostomatidae</taxon>
        <taxon>Ancylostomatinae</taxon>
        <taxon>Ancylostoma</taxon>
    </lineage>
</organism>
<accession>A0A0C2FRP6</accession>
<evidence type="ECO:0000313" key="2">
    <source>
        <dbReference type="Proteomes" id="UP000054047"/>
    </source>
</evidence>
<dbReference type="AlphaFoldDB" id="A0A0C2FRP6"/>
<reference evidence="1 2" key="1">
    <citation type="submission" date="2013-12" db="EMBL/GenBank/DDBJ databases">
        <title>Draft genome of the parsitic nematode Ancylostoma duodenale.</title>
        <authorList>
            <person name="Mitreva M."/>
        </authorList>
    </citation>
    <scope>NUCLEOTIDE SEQUENCE [LARGE SCALE GENOMIC DNA]</scope>
    <source>
        <strain evidence="1 2">Zhejiang</strain>
    </source>
</reference>
<protein>
    <submittedName>
        <fullName evidence="1">Uncharacterized protein</fullName>
    </submittedName>
</protein>
<name>A0A0C2FRP6_9BILA</name>